<dbReference type="InterPro" id="IPR035965">
    <property type="entry name" value="PAS-like_dom_sf"/>
</dbReference>
<dbReference type="SUPFAM" id="SSF55874">
    <property type="entry name" value="ATPase domain of HSP90 chaperone/DNA topoisomerase II/histidine kinase"/>
    <property type="match status" value="1"/>
</dbReference>
<dbReference type="RefSeq" id="WP_189630719.1">
    <property type="nucleotide sequence ID" value="NZ_BNAG01000003.1"/>
</dbReference>
<dbReference type="InterPro" id="IPR036890">
    <property type="entry name" value="HATPase_C_sf"/>
</dbReference>
<dbReference type="PROSITE" id="PS50109">
    <property type="entry name" value="HIS_KIN"/>
    <property type="match status" value="1"/>
</dbReference>
<evidence type="ECO:0000313" key="10">
    <source>
        <dbReference type="Proteomes" id="UP000658258"/>
    </source>
</evidence>
<accession>A0ABQ3I9G1</accession>
<evidence type="ECO:0000256" key="2">
    <source>
        <dbReference type="ARBA" id="ARBA00012438"/>
    </source>
</evidence>
<dbReference type="PROSITE" id="PS50112">
    <property type="entry name" value="PAS"/>
    <property type="match status" value="3"/>
</dbReference>
<dbReference type="PROSITE" id="PS50113">
    <property type="entry name" value="PAC"/>
    <property type="match status" value="1"/>
</dbReference>
<evidence type="ECO:0000259" key="7">
    <source>
        <dbReference type="PROSITE" id="PS50112"/>
    </source>
</evidence>
<evidence type="ECO:0000259" key="8">
    <source>
        <dbReference type="PROSITE" id="PS50113"/>
    </source>
</evidence>
<dbReference type="CDD" id="cd00130">
    <property type="entry name" value="PAS"/>
    <property type="match status" value="3"/>
</dbReference>
<reference evidence="10" key="1">
    <citation type="journal article" date="2019" name="Int. J. Syst. Evol. Microbiol.">
        <title>The Global Catalogue of Microorganisms (GCM) 10K type strain sequencing project: providing services to taxonomists for standard genome sequencing and annotation.</title>
        <authorList>
            <consortium name="The Broad Institute Genomics Platform"/>
            <consortium name="The Broad Institute Genome Sequencing Center for Infectious Disease"/>
            <person name="Wu L."/>
            <person name="Ma J."/>
        </authorList>
    </citation>
    <scope>NUCLEOTIDE SEQUENCE [LARGE SCALE GENOMIC DNA]</scope>
    <source>
        <strain evidence="10">CGMCC 1.15111</strain>
    </source>
</reference>
<dbReference type="Gene3D" id="3.30.450.20">
    <property type="entry name" value="PAS domain"/>
    <property type="match status" value="3"/>
</dbReference>
<keyword evidence="3" id="KW-0597">Phosphoprotein</keyword>
<dbReference type="SMART" id="SM00091">
    <property type="entry name" value="PAS"/>
    <property type="match status" value="2"/>
</dbReference>
<proteinExistence type="predicted"/>
<feature type="domain" description="PAC" evidence="8">
    <location>
        <begin position="79"/>
        <end position="130"/>
    </location>
</feature>
<dbReference type="SMART" id="SM00086">
    <property type="entry name" value="PAC"/>
    <property type="match status" value="2"/>
</dbReference>
<organism evidence="9 10">
    <name type="scientific">Roseivirga thermotolerans</name>
    <dbReference type="NCBI Taxonomy" id="1758176"/>
    <lineage>
        <taxon>Bacteria</taxon>
        <taxon>Pseudomonadati</taxon>
        <taxon>Bacteroidota</taxon>
        <taxon>Cytophagia</taxon>
        <taxon>Cytophagales</taxon>
        <taxon>Roseivirgaceae</taxon>
        <taxon>Roseivirga</taxon>
    </lineage>
</organism>
<dbReference type="PRINTS" id="PR00344">
    <property type="entry name" value="BCTRLSENSOR"/>
</dbReference>
<dbReference type="InterPro" id="IPR003594">
    <property type="entry name" value="HATPase_dom"/>
</dbReference>
<evidence type="ECO:0000256" key="4">
    <source>
        <dbReference type="ARBA" id="ARBA00022679"/>
    </source>
</evidence>
<dbReference type="InterPro" id="IPR036097">
    <property type="entry name" value="HisK_dim/P_sf"/>
</dbReference>
<dbReference type="SMART" id="SM00387">
    <property type="entry name" value="HATPase_c"/>
    <property type="match status" value="1"/>
</dbReference>
<dbReference type="Gene3D" id="1.10.287.130">
    <property type="match status" value="1"/>
</dbReference>
<dbReference type="Gene3D" id="3.30.565.10">
    <property type="entry name" value="Histidine kinase-like ATPase, C-terminal domain"/>
    <property type="match status" value="1"/>
</dbReference>
<dbReference type="InterPro" id="IPR000700">
    <property type="entry name" value="PAS-assoc_C"/>
</dbReference>
<dbReference type="PANTHER" id="PTHR43304">
    <property type="entry name" value="PHYTOCHROME-LIKE PROTEIN CPH1"/>
    <property type="match status" value="1"/>
</dbReference>
<evidence type="ECO:0000313" key="9">
    <source>
        <dbReference type="EMBL" id="GHE69154.1"/>
    </source>
</evidence>
<dbReference type="SUPFAM" id="SSF55785">
    <property type="entry name" value="PYP-like sensor domain (PAS domain)"/>
    <property type="match status" value="3"/>
</dbReference>
<dbReference type="EC" id="2.7.13.3" evidence="2"/>
<keyword evidence="5" id="KW-0418">Kinase</keyword>
<dbReference type="NCBIfam" id="TIGR00229">
    <property type="entry name" value="sensory_box"/>
    <property type="match status" value="2"/>
</dbReference>
<dbReference type="EMBL" id="BNAG01000003">
    <property type="protein sequence ID" value="GHE69154.1"/>
    <property type="molecule type" value="Genomic_DNA"/>
</dbReference>
<dbReference type="SMART" id="SM00388">
    <property type="entry name" value="HisKA"/>
    <property type="match status" value="1"/>
</dbReference>
<dbReference type="Proteomes" id="UP000658258">
    <property type="component" value="Unassembled WGS sequence"/>
</dbReference>
<sequence>MPKSIFKLYEELFSKSVFAIAVTSYEGIPVFVNSKFCQMMGYSAEELTSMTFSEFTHPDDVNKNLEVFEKLKAGEIESYRLEKRYIRKTGEVIWAELTVELLENRVDSGYIRTYILDITEKKKKEEAMAKQELVFHEVFHNMFQLMGLMELDGTLIEANQSALDFVGYKRDEIVGKKFYDAPWWAWNDEIRSQIIDAIDRASQGEFVRFYTDILGNKGVETIDFSLRPIKQGGKVVLLIPEGRPIPQEKEIEKELLAKNLLLEKTEKLSKTGGWILQIKDLDLKLSNNAYELLGLPRNKKPTLKDVQERVHPEDLDHFNMIVQKALEDKQSCQHQYRVKTETGWRHIKSYGEPRFNKKGKAISLNGAIMDITAEMESEQKLQKINDELNNKVQELRQFAYVTAHDLQEPLRTIISFIQLLKATLKDANIHDDTELYTEYIEKSANRLKNLIKDLLHFSQLENQKLTFERVNLQKVFHQVKADLHNLIKTTNASVECSELPQIIANETRINVLFQNLINNAIKFRRQGIRPQIRVEYTQNNDFHYLSFSDNGIGIDKEYHQYVFEIFKRLSSREEYEGTGIGLAMCKKIADQHNGVIDVESVVDEGTTFRVAISKKLTLSY</sequence>
<feature type="domain" description="Histidine kinase" evidence="6">
    <location>
        <begin position="401"/>
        <end position="616"/>
    </location>
</feature>
<dbReference type="Pfam" id="PF00512">
    <property type="entry name" value="HisKA"/>
    <property type="match status" value="1"/>
</dbReference>
<comment type="caution">
    <text evidence="9">The sequence shown here is derived from an EMBL/GenBank/DDBJ whole genome shotgun (WGS) entry which is preliminary data.</text>
</comment>
<dbReference type="InterPro" id="IPR052162">
    <property type="entry name" value="Sensor_kinase/Photoreceptor"/>
</dbReference>
<evidence type="ECO:0000259" key="6">
    <source>
        <dbReference type="PROSITE" id="PS50109"/>
    </source>
</evidence>
<keyword evidence="4" id="KW-0808">Transferase</keyword>
<dbReference type="InterPro" id="IPR004358">
    <property type="entry name" value="Sig_transdc_His_kin-like_C"/>
</dbReference>
<feature type="domain" description="PAS" evidence="7">
    <location>
        <begin position="286"/>
        <end position="329"/>
    </location>
</feature>
<dbReference type="InterPro" id="IPR013656">
    <property type="entry name" value="PAS_4"/>
</dbReference>
<dbReference type="SUPFAM" id="SSF47384">
    <property type="entry name" value="Homodimeric domain of signal transducing histidine kinase"/>
    <property type="match status" value="1"/>
</dbReference>
<dbReference type="InterPro" id="IPR000014">
    <property type="entry name" value="PAS"/>
</dbReference>
<dbReference type="PANTHER" id="PTHR43304:SF1">
    <property type="entry name" value="PAC DOMAIN-CONTAINING PROTEIN"/>
    <property type="match status" value="1"/>
</dbReference>
<dbReference type="InterPro" id="IPR003661">
    <property type="entry name" value="HisK_dim/P_dom"/>
</dbReference>
<keyword evidence="10" id="KW-1185">Reference proteome</keyword>
<protein>
    <recommendedName>
        <fullName evidence="2">histidine kinase</fullName>
        <ecNumber evidence="2">2.7.13.3</ecNumber>
    </recommendedName>
</protein>
<dbReference type="InterPro" id="IPR005467">
    <property type="entry name" value="His_kinase_dom"/>
</dbReference>
<dbReference type="Pfam" id="PF08448">
    <property type="entry name" value="PAS_4"/>
    <property type="match status" value="1"/>
</dbReference>
<dbReference type="Pfam" id="PF02518">
    <property type="entry name" value="HATPase_c"/>
    <property type="match status" value="1"/>
</dbReference>
<gene>
    <name evidence="9" type="ORF">GCM10011340_26330</name>
</gene>
<evidence type="ECO:0000256" key="1">
    <source>
        <dbReference type="ARBA" id="ARBA00000085"/>
    </source>
</evidence>
<dbReference type="Pfam" id="PF08447">
    <property type="entry name" value="PAS_3"/>
    <property type="match status" value="2"/>
</dbReference>
<dbReference type="CDD" id="cd00082">
    <property type="entry name" value="HisKA"/>
    <property type="match status" value="1"/>
</dbReference>
<comment type="catalytic activity">
    <reaction evidence="1">
        <text>ATP + protein L-histidine = ADP + protein N-phospho-L-histidine.</text>
        <dbReference type="EC" id="2.7.13.3"/>
    </reaction>
</comment>
<feature type="domain" description="PAS" evidence="7">
    <location>
        <begin position="131"/>
        <end position="176"/>
    </location>
</feature>
<dbReference type="InterPro" id="IPR001610">
    <property type="entry name" value="PAC"/>
</dbReference>
<dbReference type="InterPro" id="IPR013655">
    <property type="entry name" value="PAS_fold_3"/>
</dbReference>
<evidence type="ECO:0000256" key="5">
    <source>
        <dbReference type="ARBA" id="ARBA00022777"/>
    </source>
</evidence>
<name>A0ABQ3I9G1_9BACT</name>
<evidence type="ECO:0000256" key="3">
    <source>
        <dbReference type="ARBA" id="ARBA00022553"/>
    </source>
</evidence>
<feature type="domain" description="PAS" evidence="7">
    <location>
        <begin position="5"/>
        <end position="75"/>
    </location>
</feature>